<dbReference type="PANTHER" id="PTHR12542:SF117">
    <property type="entry name" value="EXOCYST SUBUNIT EXO70 FAMILY PROTEIN"/>
    <property type="match status" value="1"/>
</dbReference>
<protein>
    <recommendedName>
        <fullName evidence="3">Exocyst subunit Exo70 family protein</fullName>
    </recommendedName>
</protein>
<sequence>MAVASVWRKAWMRWRRVSSTTPLGVGGGDDGDGRGNSVQHTCGDSTTSGTTYTTTTTVTVTTSSFNSAGERPREFHSSMILPTTSVVEENTDGLDVAKEIEEDRVRKLEHLKGLVVEFRGGNNLSALEKWLSELDVGWVLHEFMIDESAGSIPCVESTDVMMRDHLSTELGKLDEAIWDTMVDIKTGNMAWMEGYGDSGHPCGSSDIHNVTRSLISDTKVLWANYGPLNRILHGAFLRGEFMPENENVSHLTNLIMEMVRSLEDKIARKSQCWFPDQSLRFLFLINNSYFMLQQLHTIWSTWRLGFPMPALTRRIDNYINDYLQVSWVPVLKCLHEPATPCCLTRRSPLTEFESRFHKTYAAQKLWKVPDPDMRKRMRKAIIEKVIPVFAQFLEDNSISTPGVTPKKLEEMLGELFEG</sequence>
<dbReference type="EMBL" id="OZ075144">
    <property type="protein sequence ID" value="CAL5044840.1"/>
    <property type="molecule type" value="Genomic_DNA"/>
</dbReference>
<dbReference type="Gene3D" id="1.20.1280.170">
    <property type="entry name" value="Exocyst complex component Exo70"/>
    <property type="match status" value="1"/>
</dbReference>
<feature type="region of interest" description="Disordered" evidence="4">
    <location>
        <begin position="19"/>
        <end position="50"/>
    </location>
</feature>
<accession>A0ABC9DSK6</accession>
<evidence type="ECO:0000256" key="3">
    <source>
        <dbReference type="RuleBase" id="RU365026"/>
    </source>
</evidence>
<dbReference type="InterPro" id="IPR046364">
    <property type="entry name" value="Exo70_C"/>
</dbReference>
<name>A0ABC9DSK6_9POAL</name>
<dbReference type="AlphaFoldDB" id="A0ABC9DSK6"/>
<evidence type="ECO:0000256" key="1">
    <source>
        <dbReference type="ARBA" id="ARBA00006756"/>
    </source>
</evidence>
<evidence type="ECO:0000313" key="7">
    <source>
        <dbReference type="Proteomes" id="UP001497457"/>
    </source>
</evidence>
<dbReference type="GO" id="GO:0006887">
    <property type="term" value="P:exocytosis"/>
    <property type="evidence" value="ECO:0007669"/>
    <property type="project" value="UniProtKB-KW"/>
</dbReference>
<reference evidence="6" key="1">
    <citation type="submission" date="2024-10" db="EMBL/GenBank/DDBJ databases">
        <authorList>
            <person name="Ryan C."/>
        </authorList>
    </citation>
    <scope>NUCLEOTIDE SEQUENCE [LARGE SCALE GENOMIC DNA]</scope>
</reference>
<evidence type="ECO:0000256" key="4">
    <source>
        <dbReference type="SAM" id="MobiDB-lite"/>
    </source>
</evidence>
<dbReference type="InterPro" id="IPR016159">
    <property type="entry name" value="Cullin_repeat-like_dom_sf"/>
</dbReference>
<dbReference type="Pfam" id="PF03081">
    <property type="entry name" value="Exo70_C"/>
    <property type="match status" value="1"/>
</dbReference>
<feature type="domain" description="Exocyst complex subunit Exo70 C-terminal" evidence="5">
    <location>
        <begin position="203"/>
        <end position="412"/>
    </location>
</feature>
<dbReference type="InterPro" id="IPR004140">
    <property type="entry name" value="Exo70"/>
</dbReference>
<dbReference type="PANTHER" id="PTHR12542">
    <property type="entry name" value="EXOCYST COMPLEX PROTEIN EXO70"/>
    <property type="match status" value="1"/>
</dbReference>
<dbReference type="SUPFAM" id="SSF74788">
    <property type="entry name" value="Cullin repeat-like"/>
    <property type="match status" value="1"/>
</dbReference>
<keyword evidence="7" id="KW-1185">Reference proteome</keyword>
<keyword evidence="3" id="KW-0653">Protein transport</keyword>
<dbReference type="GO" id="GO:0015031">
    <property type="term" value="P:protein transport"/>
    <property type="evidence" value="ECO:0007669"/>
    <property type="project" value="UniProtKB-KW"/>
</dbReference>
<evidence type="ECO:0000313" key="6">
    <source>
        <dbReference type="EMBL" id="CAL5044840.1"/>
    </source>
</evidence>
<keyword evidence="3" id="KW-0268">Exocytosis</keyword>
<gene>
    <name evidence="6" type="ORF">URODEC1_LOCUS88498</name>
</gene>
<dbReference type="Proteomes" id="UP001497457">
    <property type="component" value="Chromosome 34rd"/>
</dbReference>
<evidence type="ECO:0000259" key="5">
    <source>
        <dbReference type="Pfam" id="PF03081"/>
    </source>
</evidence>
<proteinExistence type="inferred from homology"/>
<comment type="function">
    <text evidence="3">Component of the exocyst complex.</text>
</comment>
<evidence type="ECO:0000256" key="2">
    <source>
        <dbReference type="ARBA" id="ARBA00022448"/>
    </source>
</evidence>
<comment type="similarity">
    <text evidence="1 3">Belongs to the EXO70 family.</text>
</comment>
<keyword evidence="2 3" id="KW-0813">Transport</keyword>
<organism evidence="6 7">
    <name type="scientific">Urochloa decumbens</name>
    <dbReference type="NCBI Taxonomy" id="240449"/>
    <lineage>
        <taxon>Eukaryota</taxon>
        <taxon>Viridiplantae</taxon>
        <taxon>Streptophyta</taxon>
        <taxon>Embryophyta</taxon>
        <taxon>Tracheophyta</taxon>
        <taxon>Spermatophyta</taxon>
        <taxon>Magnoliopsida</taxon>
        <taxon>Liliopsida</taxon>
        <taxon>Poales</taxon>
        <taxon>Poaceae</taxon>
        <taxon>PACMAD clade</taxon>
        <taxon>Panicoideae</taxon>
        <taxon>Panicodae</taxon>
        <taxon>Paniceae</taxon>
        <taxon>Melinidinae</taxon>
        <taxon>Urochloa</taxon>
    </lineage>
</organism>